<feature type="compositionally biased region" description="Basic and acidic residues" evidence="2">
    <location>
        <begin position="230"/>
        <end position="242"/>
    </location>
</feature>
<keyword evidence="1" id="KW-0175">Coiled coil</keyword>
<evidence type="ECO:0000256" key="2">
    <source>
        <dbReference type="SAM" id="MobiDB-lite"/>
    </source>
</evidence>
<dbReference type="RefSeq" id="WP_115835361.1">
    <property type="nucleotide sequence ID" value="NZ_CP025086.1"/>
</dbReference>
<gene>
    <name evidence="3" type="ORF">DES32_0842</name>
</gene>
<protein>
    <submittedName>
        <fullName evidence="3">Uncharacterized protein</fullName>
    </submittedName>
</protein>
<evidence type="ECO:0000256" key="1">
    <source>
        <dbReference type="SAM" id="Coils"/>
    </source>
</evidence>
<dbReference type="AlphaFoldDB" id="A0A3D9Z4A6"/>
<keyword evidence="4" id="KW-1185">Reference proteome</keyword>
<proteinExistence type="predicted"/>
<feature type="coiled-coil region" evidence="1">
    <location>
        <begin position="54"/>
        <end position="95"/>
    </location>
</feature>
<dbReference type="Proteomes" id="UP000256900">
    <property type="component" value="Unassembled WGS sequence"/>
</dbReference>
<name>A0A3D9Z4A6_9HYPH</name>
<evidence type="ECO:0000313" key="3">
    <source>
        <dbReference type="EMBL" id="REF89615.1"/>
    </source>
</evidence>
<evidence type="ECO:0000313" key="4">
    <source>
        <dbReference type="Proteomes" id="UP000256900"/>
    </source>
</evidence>
<dbReference type="EMBL" id="QUMO01000001">
    <property type="protein sequence ID" value="REF89615.1"/>
    <property type="molecule type" value="Genomic_DNA"/>
</dbReference>
<sequence length="242" mass="26334">MTKLKPAPAAEPSVADAERAVSEAALEFADIKARIASAEAALPRLALDPDDSKFEEASLQIDRLKRSKLRAQARLEQAKAALIAANARAKESRRKALYDAGLAAEAEIKKLVDEYGRRAAAVVEVLREIATHADAINVASENRPLYSPLFDVRGLYIGGCVVLPSAHDEHGYIWSRGEPEPEDAETTPTPATPFMPRARPLAGEKLSGRTLPDGTRRITLPPSDWGTPREYTEVHSHNLEAN</sequence>
<accession>A0A3D9Z4A6</accession>
<organism evidence="3 4">
    <name type="scientific">Methylovirgula ligni</name>
    <dbReference type="NCBI Taxonomy" id="569860"/>
    <lineage>
        <taxon>Bacteria</taxon>
        <taxon>Pseudomonadati</taxon>
        <taxon>Pseudomonadota</taxon>
        <taxon>Alphaproteobacteria</taxon>
        <taxon>Hyphomicrobiales</taxon>
        <taxon>Beijerinckiaceae</taxon>
        <taxon>Methylovirgula</taxon>
    </lineage>
</organism>
<feature type="region of interest" description="Disordered" evidence="2">
    <location>
        <begin position="176"/>
        <end position="242"/>
    </location>
</feature>
<comment type="caution">
    <text evidence="3">The sequence shown here is derived from an EMBL/GenBank/DDBJ whole genome shotgun (WGS) entry which is preliminary data.</text>
</comment>
<reference evidence="3 4" key="1">
    <citation type="submission" date="2018-08" db="EMBL/GenBank/DDBJ databases">
        <title>Genomic Encyclopedia of Type Strains, Phase IV (KMG-IV): sequencing the most valuable type-strain genomes for metagenomic binning, comparative biology and taxonomic classification.</title>
        <authorList>
            <person name="Goeker M."/>
        </authorList>
    </citation>
    <scope>NUCLEOTIDE SEQUENCE [LARGE SCALE GENOMIC DNA]</scope>
    <source>
        <strain evidence="3 4">BW863</strain>
    </source>
</reference>